<dbReference type="SUPFAM" id="SSF53955">
    <property type="entry name" value="Lysozyme-like"/>
    <property type="match status" value="1"/>
</dbReference>
<evidence type="ECO:0000256" key="2">
    <source>
        <dbReference type="ARBA" id="ARBA00022670"/>
    </source>
</evidence>
<dbReference type="Gene3D" id="1.10.530.10">
    <property type="match status" value="1"/>
</dbReference>
<dbReference type="InterPro" id="IPR038765">
    <property type="entry name" value="Papain-like_cys_pep_sf"/>
</dbReference>
<dbReference type="Pfam" id="PF13702">
    <property type="entry name" value="Lysozyme_like"/>
    <property type="match status" value="1"/>
</dbReference>
<name>A0A937K573_9CLOT</name>
<dbReference type="CDD" id="cd16891">
    <property type="entry name" value="CwlT-like"/>
    <property type="match status" value="1"/>
</dbReference>
<dbReference type="SUPFAM" id="SSF54001">
    <property type="entry name" value="Cysteine proteinases"/>
    <property type="match status" value="1"/>
</dbReference>
<dbReference type="GO" id="GO:0006508">
    <property type="term" value="P:proteolysis"/>
    <property type="evidence" value="ECO:0007669"/>
    <property type="project" value="UniProtKB-KW"/>
</dbReference>
<evidence type="ECO:0000256" key="4">
    <source>
        <dbReference type="ARBA" id="ARBA00022807"/>
    </source>
</evidence>
<evidence type="ECO:0000256" key="3">
    <source>
        <dbReference type="ARBA" id="ARBA00022801"/>
    </source>
</evidence>
<dbReference type="Gene3D" id="3.90.1720.10">
    <property type="entry name" value="endopeptidase domain like (from Nostoc punctiforme)"/>
    <property type="match status" value="1"/>
</dbReference>
<gene>
    <name evidence="7" type="ORF">JK634_10630</name>
</gene>
<evidence type="ECO:0000256" key="1">
    <source>
        <dbReference type="ARBA" id="ARBA00007074"/>
    </source>
</evidence>
<comment type="caution">
    <text evidence="7">The sequence shown here is derived from an EMBL/GenBank/DDBJ whole genome shotgun (WGS) entry which is preliminary data.</text>
</comment>
<dbReference type="GO" id="GO:0008234">
    <property type="term" value="F:cysteine-type peptidase activity"/>
    <property type="evidence" value="ECO:0007669"/>
    <property type="project" value="UniProtKB-KW"/>
</dbReference>
<evidence type="ECO:0000313" key="8">
    <source>
        <dbReference type="Proteomes" id="UP000623681"/>
    </source>
</evidence>
<dbReference type="Proteomes" id="UP000623681">
    <property type="component" value="Unassembled WGS sequence"/>
</dbReference>
<dbReference type="InterPro" id="IPR023346">
    <property type="entry name" value="Lysozyme-like_dom_sf"/>
</dbReference>
<keyword evidence="8" id="KW-1185">Reference proteome</keyword>
<keyword evidence="5" id="KW-1133">Transmembrane helix</keyword>
<feature type="domain" description="NlpC/P60" evidence="6">
    <location>
        <begin position="194"/>
        <end position="317"/>
    </location>
</feature>
<keyword evidence="2" id="KW-0645">Protease</keyword>
<dbReference type="AlphaFoldDB" id="A0A937K573"/>
<dbReference type="PANTHER" id="PTHR47053">
    <property type="entry name" value="MUREIN DD-ENDOPEPTIDASE MEPH-RELATED"/>
    <property type="match status" value="1"/>
</dbReference>
<organism evidence="7 8">
    <name type="scientific">Clostridium paridis</name>
    <dbReference type="NCBI Taxonomy" id="2803863"/>
    <lineage>
        <taxon>Bacteria</taxon>
        <taxon>Bacillati</taxon>
        <taxon>Bacillota</taxon>
        <taxon>Clostridia</taxon>
        <taxon>Eubacteriales</taxon>
        <taxon>Clostridiaceae</taxon>
        <taxon>Clostridium</taxon>
    </lineage>
</organism>
<dbReference type="EMBL" id="JAESWA010000022">
    <property type="protein sequence ID" value="MBL4932263.1"/>
    <property type="molecule type" value="Genomic_DNA"/>
</dbReference>
<dbReference type="Pfam" id="PF00877">
    <property type="entry name" value="NLPC_P60"/>
    <property type="match status" value="1"/>
</dbReference>
<dbReference type="InterPro" id="IPR051202">
    <property type="entry name" value="Peptidase_C40"/>
</dbReference>
<dbReference type="PANTHER" id="PTHR47053:SF5">
    <property type="entry name" value="BIFUNCTIONAL MURAMIDASE_DL-ENDOPEPTIDASE CWLT"/>
    <property type="match status" value="1"/>
</dbReference>
<reference evidence="7" key="1">
    <citation type="submission" date="2021-01" db="EMBL/GenBank/DDBJ databases">
        <title>Genome public.</title>
        <authorList>
            <person name="Liu C."/>
            <person name="Sun Q."/>
        </authorList>
    </citation>
    <scope>NUCLEOTIDE SEQUENCE</scope>
    <source>
        <strain evidence="7">YIM B02565</strain>
    </source>
</reference>
<proteinExistence type="inferred from homology"/>
<feature type="transmembrane region" description="Helical" evidence="5">
    <location>
        <begin position="7"/>
        <end position="28"/>
    </location>
</feature>
<keyword evidence="5" id="KW-0812">Transmembrane</keyword>
<dbReference type="PROSITE" id="PS51935">
    <property type="entry name" value="NLPC_P60"/>
    <property type="match status" value="1"/>
</dbReference>
<sequence>MKIKIGIVLIPIIFFSLVIGVVLLASVVSVKNDNDNVNYEYVSISADVLKYKPLVEEYCDKYDIKDQINIILAIMMQESGGQGLDPMQASESGYNTRYPRIPNGITDPIYSIEVGVQVWASVWKEAGDLKLALQGYNFGNGYVSWAKSRGGYTPENAKEFSDMMAIQNGWSAYGDILYVEHVMRYLSSGASVGDEEFKKMMEEVLKYQGYPYRFGGETPETSFDCSGLTKWAYNSIGISLPRTAQMQYDSMTHIPLSEAKQGDLLFFKNTYSTSDYITHVGIYVGDNIMYHAGDPIGYENINTDYWQKHFVCAGRIK</sequence>
<accession>A0A937K573</accession>
<keyword evidence="3" id="KW-0378">Hydrolase</keyword>
<evidence type="ECO:0000256" key="5">
    <source>
        <dbReference type="SAM" id="Phobius"/>
    </source>
</evidence>
<evidence type="ECO:0000259" key="6">
    <source>
        <dbReference type="PROSITE" id="PS51935"/>
    </source>
</evidence>
<protein>
    <submittedName>
        <fullName evidence="7">Lysozyme family protein</fullName>
    </submittedName>
</protein>
<comment type="similarity">
    <text evidence="1">Belongs to the peptidase C40 family.</text>
</comment>
<evidence type="ECO:0000313" key="7">
    <source>
        <dbReference type="EMBL" id="MBL4932263.1"/>
    </source>
</evidence>
<keyword evidence="4" id="KW-0788">Thiol protease</keyword>
<dbReference type="InterPro" id="IPR000064">
    <property type="entry name" value="NLP_P60_dom"/>
</dbReference>
<dbReference type="InterPro" id="IPR047194">
    <property type="entry name" value="CwlT-like_lysozyme"/>
</dbReference>
<keyword evidence="5" id="KW-0472">Membrane</keyword>